<feature type="transmembrane region" description="Helical" evidence="6">
    <location>
        <begin position="302"/>
        <end position="321"/>
    </location>
</feature>
<dbReference type="Pfam" id="PF00324">
    <property type="entry name" value="AA_permease"/>
    <property type="match status" value="1"/>
</dbReference>
<dbReference type="EMBL" id="BDGG01000001">
    <property type="protein sequence ID" value="GAU88424.1"/>
    <property type="molecule type" value="Genomic_DNA"/>
</dbReference>
<evidence type="ECO:0000256" key="2">
    <source>
        <dbReference type="ARBA" id="ARBA00022692"/>
    </source>
</evidence>
<dbReference type="GO" id="GO:0055075">
    <property type="term" value="P:potassium ion homeostasis"/>
    <property type="evidence" value="ECO:0007669"/>
    <property type="project" value="TreeGrafter"/>
</dbReference>
<sequence length="1125" mass="123710">MADSPGTNSRFNVIPVKQASIRFKEGSPEEYAAVNHPPEQAEDDHVSTYSQDIDDIGYITCERYDRPRRGVDYDSDDGEGFNGEDTFEAMPRETNYVLSLTREGRARPTILELREDKTDIARVESGISRKDSAAVLIAPVTQTAQGIKFGWIRGVFVRCLLNIWGVLLFMRLSWVVAQAGLGLTVAILALAAVVVVTTTLSMSAISTNGAVKGGGTYFLISRSLGPEFGGAVGIIFSLANAVAVGMNCVGFAEALVELLAEHGVMMVDFTNDVRIVGLITMIGLLALILSPNALKWEGRTQLVLFGVIIGSFINFFVGTFLPRSEQKLSKGIVEYSATTFSDNFWPNFRDGHSFMTMFGIFFPACTGIMAGANISGDLKNPGTAIPKGTLLAIFVSIMSYLLCALAIAATGIRDATGSVLDLISGNITDCPLVCIANGTMDCTPSCRWGISNSYQMMTEMSAVGPIITTGVFAASLSSALACLVSAPKLFQALCRDNLFPYIGVFGKGYGKTDEPRLAYVLAFFIGCAVVAIADLNAIALIISNFYIGTYVLINYACFDASLSASPGFRPAFRFFNQWVSLLGALLCVTCMFMINWLGALLTMTLIVFLYLYMHFKAPDVNWGSSIQARAFKSTVQQALKLMTVEDHVKNFRPQVLLLSGLPSSRPALVYFVNTFTKSHGLMICGQVLAGEENLHAVHKLNKPVYAWFKEKKLKCFHSAVAAPNFRQGVRALLQTVGIGKMKPNMVIFGFSRGWMKRTSVVNVEYCEAISDSFDMNMGVGIFRLQEGMYVEALEDVTGSTFNLTTLSHNDGTESHPGDFQADDSHQAENQGLIPVMERRESLPTMTKGKSFGVSVVPEDALKNNHSSLLSEPPTQRRVRSFQNVHEAIEEVSEELKKSQYLSRMELADRFHKNTKDQIVGEIHVWWLYDDGGLTLLIPHLISKKPPWDGCKLKIFYLQGKPHLLDEAQRKMIALLRRFRIDFSDAVAVNTTKPPKEDSVIWFNQLIQPFRANVASDATSEAEPSSPSEKGDGSATASPDDHVSHPQPITKTDLTENFVRTQRHIRMRELLKEHSSDASLIVMTLPVPKKNGNPTLYLAWLETLTSGMPPILLLRGNQQSVMTFYS</sequence>
<dbReference type="GO" id="GO:0008511">
    <property type="term" value="F:sodium:potassium:chloride symporter activity"/>
    <property type="evidence" value="ECO:0007669"/>
    <property type="project" value="TreeGrafter"/>
</dbReference>
<dbReference type="AlphaFoldDB" id="A0A1D1UF77"/>
<feature type="region of interest" description="Disordered" evidence="5">
    <location>
        <begin position="1014"/>
        <end position="1056"/>
    </location>
</feature>
<dbReference type="OrthoDB" id="2020542at2759"/>
<gene>
    <name evidence="9" type="primary">RvY_01129</name>
    <name evidence="9" type="synonym">RvY_01129.1</name>
    <name evidence="9" type="ORF">RvY_01129-1</name>
</gene>
<evidence type="ECO:0000256" key="3">
    <source>
        <dbReference type="ARBA" id="ARBA00022989"/>
    </source>
</evidence>
<evidence type="ECO:0000256" key="1">
    <source>
        <dbReference type="ARBA" id="ARBA00004141"/>
    </source>
</evidence>
<feature type="transmembrane region" description="Helical" evidence="6">
    <location>
        <begin position="388"/>
        <end position="412"/>
    </location>
</feature>
<comment type="subcellular location">
    <subcellularLocation>
        <location evidence="1">Membrane</location>
        <topology evidence="1">Multi-pass membrane protein</topology>
    </subcellularLocation>
</comment>
<dbReference type="NCBIfam" id="TIGR00930">
    <property type="entry name" value="2a30"/>
    <property type="match status" value="1"/>
</dbReference>
<feature type="compositionally biased region" description="Low complexity" evidence="5">
    <location>
        <begin position="1014"/>
        <end position="1027"/>
    </location>
</feature>
<comment type="caution">
    <text evidence="9">The sequence shown here is derived from an EMBL/GenBank/DDBJ whole genome shotgun (WGS) entry which is preliminary data.</text>
</comment>
<evidence type="ECO:0008006" key="11">
    <source>
        <dbReference type="Google" id="ProtNLM"/>
    </source>
</evidence>
<dbReference type="InterPro" id="IPR004842">
    <property type="entry name" value="SLC12A_fam"/>
</dbReference>
<keyword evidence="3 6" id="KW-1133">Transmembrane helix</keyword>
<dbReference type="PANTHER" id="PTHR11827">
    <property type="entry name" value="SOLUTE CARRIER FAMILY 12, CATION COTRANSPORTERS"/>
    <property type="match status" value="1"/>
</dbReference>
<dbReference type="InterPro" id="IPR018491">
    <property type="entry name" value="SLC12_C"/>
</dbReference>
<feature type="transmembrane region" description="Helical" evidence="6">
    <location>
        <begin position="272"/>
        <end position="290"/>
    </location>
</feature>
<evidence type="ECO:0000256" key="4">
    <source>
        <dbReference type="ARBA" id="ARBA00023136"/>
    </source>
</evidence>
<proteinExistence type="predicted"/>
<keyword evidence="2 6" id="KW-0812">Transmembrane</keyword>
<feature type="transmembrane region" description="Helical" evidence="6">
    <location>
        <begin position="462"/>
        <end position="486"/>
    </location>
</feature>
<evidence type="ECO:0000313" key="9">
    <source>
        <dbReference type="EMBL" id="GAU88424.1"/>
    </source>
</evidence>
<evidence type="ECO:0000259" key="8">
    <source>
        <dbReference type="Pfam" id="PF03522"/>
    </source>
</evidence>
<dbReference type="GO" id="GO:0055064">
    <property type="term" value="P:chloride ion homeostasis"/>
    <property type="evidence" value="ECO:0007669"/>
    <property type="project" value="TreeGrafter"/>
</dbReference>
<dbReference type="GO" id="GO:0006884">
    <property type="term" value="P:cell volume homeostasis"/>
    <property type="evidence" value="ECO:0007669"/>
    <property type="project" value="TreeGrafter"/>
</dbReference>
<organism evidence="9 10">
    <name type="scientific">Ramazzottius varieornatus</name>
    <name type="common">Water bear</name>
    <name type="synonym">Tardigrade</name>
    <dbReference type="NCBI Taxonomy" id="947166"/>
    <lineage>
        <taxon>Eukaryota</taxon>
        <taxon>Metazoa</taxon>
        <taxon>Ecdysozoa</taxon>
        <taxon>Tardigrada</taxon>
        <taxon>Eutardigrada</taxon>
        <taxon>Parachela</taxon>
        <taxon>Hypsibioidea</taxon>
        <taxon>Ramazzottiidae</taxon>
        <taxon>Ramazzottius</taxon>
    </lineage>
</organism>
<feature type="transmembrane region" description="Helical" evidence="6">
    <location>
        <begin position="539"/>
        <end position="558"/>
    </location>
</feature>
<feature type="domain" description="Amino acid permease/ SLC12A" evidence="7">
    <location>
        <begin position="154"/>
        <end position="656"/>
    </location>
</feature>
<dbReference type="Pfam" id="PF03522">
    <property type="entry name" value="SLC12"/>
    <property type="match status" value="1"/>
</dbReference>
<evidence type="ECO:0000313" key="10">
    <source>
        <dbReference type="Proteomes" id="UP000186922"/>
    </source>
</evidence>
<accession>A0A1D1UF77</accession>
<evidence type="ECO:0000256" key="6">
    <source>
        <dbReference type="SAM" id="Phobius"/>
    </source>
</evidence>
<keyword evidence="10" id="KW-1185">Reference proteome</keyword>
<feature type="transmembrane region" description="Helical" evidence="6">
    <location>
        <begin position="579"/>
        <end position="612"/>
    </location>
</feature>
<dbReference type="STRING" id="947166.A0A1D1UF77"/>
<dbReference type="Proteomes" id="UP000186922">
    <property type="component" value="Unassembled WGS sequence"/>
</dbReference>
<dbReference type="GO" id="GO:1990573">
    <property type="term" value="P:potassium ion import across plasma membrane"/>
    <property type="evidence" value="ECO:0007669"/>
    <property type="project" value="TreeGrafter"/>
</dbReference>
<keyword evidence="4 6" id="KW-0472">Membrane</keyword>
<dbReference type="PANTHER" id="PTHR11827:SF103">
    <property type="entry name" value="SODIUM CHLORIDE COTRANSPORTER 69, ISOFORM E"/>
    <property type="match status" value="1"/>
</dbReference>
<dbReference type="GO" id="GO:0055078">
    <property type="term" value="P:sodium ion homeostasis"/>
    <property type="evidence" value="ECO:0007669"/>
    <property type="project" value="TreeGrafter"/>
</dbReference>
<feature type="transmembrane region" description="Helical" evidence="6">
    <location>
        <begin position="517"/>
        <end position="533"/>
    </location>
</feature>
<feature type="transmembrane region" description="Helical" evidence="6">
    <location>
        <begin position="155"/>
        <end position="177"/>
    </location>
</feature>
<evidence type="ECO:0000259" key="7">
    <source>
        <dbReference type="Pfam" id="PF00324"/>
    </source>
</evidence>
<feature type="domain" description="SLC12A transporter C-terminal" evidence="8">
    <location>
        <begin position="665"/>
        <end position="1125"/>
    </location>
</feature>
<reference evidence="9 10" key="1">
    <citation type="journal article" date="2016" name="Nat. Commun.">
        <title>Extremotolerant tardigrade genome and improved radiotolerance of human cultured cells by tardigrade-unique protein.</title>
        <authorList>
            <person name="Hashimoto T."/>
            <person name="Horikawa D.D."/>
            <person name="Saito Y."/>
            <person name="Kuwahara H."/>
            <person name="Kozuka-Hata H."/>
            <person name="Shin-I T."/>
            <person name="Minakuchi Y."/>
            <person name="Ohishi K."/>
            <person name="Motoyama A."/>
            <person name="Aizu T."/>
            <person name="Enomoto A."/>
            <person name="Kondo K."/>
            <person name="Tanaka S."/>
            <person name="Hara Y."/>
            <person name="Koshikawa S."/>
            <person name="Sagara H."/>
            <person name="Miura T."/>
            <person name="Yokobori S."/>
            <person name="Miyagawa K."/>
            <person name="Suzuki Y."/>
            <person name="Kubo T."/>
            <person name="Oyama M."/>
            <person name="Kohara Y."/>
            <person name="Fujiyama A."/>
            <person name="Arakawa K."/>
            <person name="Katayama T."/>
            <person name="Toyoda A."/>
            <person name="Kunieda T."/>
        </authorList>
    </citation>
    <scope>NUCLEOTIDE SEQUENCE [LARGE SCALE GENOMIC DNA]</scope>
    <source>
        <strain evidence="9 10">YOKOZUNA-1</strain>
    </source>
</reference>
<feature type="transmembrane region" description="Helical" evidence="6">
    <location>
        <begin position="183"/>
        <end position="207"/>
    </location>
</feature>
<feature type="transmembrane region" description="Helical" evidence="6">
    <location>
        <begin position="354"/>
        <end position="376"/>
    </location>
</feature>
<name>A0A1D1UF77_RAMVA</name>
<feature type="transmembrane region" description="Helical" evidence="6">
    <location>
        <begin position="228"/>
        <end position="252"/>
    </location>
</feature>
<dbReference type="Gene3D" id="1.20.1740.10">
    <property type="entry name" value="Amino acid/polyamine transporter I"/>
    <property type="match status" value="1"/>
</dbReference>
<dbReference type="GO" id="GO:0016020">
    <property type="term" value="C:membrane"/>
    <property type="evidence" value="ECO:0007669"/>
    <property type="project" value="UniProtKB-SubCell"/>
</dbReference>
<evidence type="ECO:0000256" key="5">
    <source>
        <dbReference type="SAM" id="MobiDB-lite"/>
    </source>
</evidence>
<dbReference type="InterPro" id="IPR004841">
    <property type="entry name" value="AA-permease/SLC12A_dom"/>
</dbReference>
<dbReference type="FunFam" id="1.20.1740.10:FF:000022">
    <property type="entry name" value="Bumetanide-sensitive na-k-cl cotransport protein"/>
    <property type="match status" value="1"/>
</dbReference>
<protein>
    <recommendedName>
        <fullName evidence="11">SLC12A transporter C-terminal domain-containing protein</fullName>
    </recommendedName>
</protein>